<dbReference type="Pfam" id="PF00520">
    <property type="entry name" value="Ion_trans"/>
    <property type="match status" value="4"/>
</dbReference>
<sequence>MSDQEVQNEAPIQNQPKENQRGFIHLSSLVNQMIGQGKEDPGDLVEFSVHGKLLSYTKKSFNLFDAENKIRLWAIWMVEWIWFDRFIITVILLNSILLAIQDYSWRETNSEAPNNWTDSFDYIFTAIFIIEFFLKVIAMGFLLDKQTYLRDGWNFIDFIVVITGIISLFISARVSAIRIVRIMRPLRSINSLKEMKVLIITLLDSLPALGNVVIFLLFIIILFGILGLQIFMGALENRCRLTEYPVGNIWKASNYQKLCQDSSNCPEGTYCGNPNTYNLPQQESDDENFNFGYTNFNNIISATFTIFQALTTEGWTKLIFIYQEALSTTIVYIYFLLLIFLGSFFVVNLILAVINDSFMAAQMRSSFKNSQASASSLPQEEQDEEGEQNQEGDQQIDPVALTSNINNGDQTQNHQLEHEHQINNQNQQNINDINAIKNQGNQNIVEQQQQVSKSNTLEQVNQPRRLSSKQRLSKSKLTKFREFQMVLIVIIENKYFLVFITSIIILNTLTLSLDRYPISKTEYDILDVANQIFTVIFTIEMVLKLIAFDTNYLKDSMNIFDAVIVILSLIEWILSSAGNNSSGGSFSAIQAFRTLRLFRLFKLARTWNSFRKLLTAIAATISGIAYFIILLLLFMSVAALLGMELFAYKTPYRYNFNNYLSSMLVVFMLLTNESWNTIAYTFMYDLESIYPVIYFVVVIIFGNFILLKLFIAILINNFHEANLDSMSAVEENHIQHSSRHDQSIGDNQQSIKINQVSPEQIQQSFQVIKSASNQQTNNNSATRFKNLSQQFMASAIILNSTNNQSLLEGVSLFIFPPQSKIRFQVNKLINHKYFELFILTIIIISSILLALDDPLSSSNNRALNVVDEIITALFIFEAILKIISKGFIINGPESYLRSAGNILDLIVIIFSSLAFDENQAQTFSKIKILRVIRVLRPLRLIVRNEDLKMSINALFNSLSQMMNIALVCLIFFLLFGIFGVNQFKGAYYYCDIYEVNDKLECFDNGGSWVNKNFNFDNVLNAMITLFVISTTEGWINLMSDGIDSRGINLNPKENNAYGWACYFVFFIIVGSFFIINLFAGVIVEAFQSEKDRLSQMRDLTKQELEWYEIQKKIYSSTPIEKFKISKHKFIRKLNEFISSDKFEIFILSVIILNTCVMMIQYLRSPKELSDAIQILNWIFLAIFSIEAILKLIVYRKFYFTSGWNVFDFTVVLLTLLGVLLEQSNVLSNVGTATSILRTFRIFRVLRLIKSAKNLRIIFGTFLVTLPGLVSVGGLLGIMLFIFAVIFMNLFPYVKRSEGVTENSNFSSFEISLFTLFKCSTGEDWNLVMMDTARISQPNDICFDFNDYASYFEYGFMGCGNPAGIVLMIVFMIIVSLIMLNLFVAIIIEGFQNTSKEENAPIKKLDVENFQQLWKDYDKDATGFIQCKYFTQFMISLPQPLGWQKLKYSAAQQRLRMAQLNLPVYNLNGKNKYYYYQALICVAQDFLESSGFISNFEISKDIVKQKLHPLIEKAFSQVSNLETEFDSGQFMAAVLIQQNARRGFQRLKKQKTSLIQPQYTNDDEVQQFVA</sequence>
<dbReference type="PROSITE" id="PS50222">
    <property type="entry name" value="EF_HAND_2"/>
    <property type="match status" value="1"/>
</dbReference>
<evidence type="ECO:0000256" key="3">
    <source>
        <dbReference type="ARBA" id="ARBA00022989"/>
    </source>
</evidence>
<keyword evidence="2 6" id="KW-0812">Transmembrane</keyword>
<evidence type="ECO:0000259" key="7">
    <source>
        <dbReference type="PROSITE" id="PS50222"/>
    </source>
</evidence>
<feature type="transmembrane region" description="Helical" evidence="6">
    <location>
        <begin position="1201"/>
        <end position="1219"/>
    </location>
</feature>
<feature type="compositionally biased region" description="Acidic residues" evidence="5">
    <location>
        <begin position="380"/>
        <end position="390"/>
    </location>
</feature>
<feature type="transmembrane region" description="Helical" evidence="6">
    <location>
        <begin position="863"/>
        <end position="883"/>
    </location>
</feature>
<feature type="transmembrane region" description="Helical" evidence="6">
    <location>
        <begin position="1018"/>
        <end position="1037"/>
    </location>
</feature>
<dbReference type="InterPro" id="IPR002048">
    <property type="entry name" value="EF_hand_dom"/>
</dbReference>
<feature type="transmembrane region" description="Helical" evidence="6">
    <location>
        <begin position="1254"/>
        <end position="1287"/>
    </location>
</feature>
<feature type="transmembrane region" description="Helical" evidence="6">
    <location>
        <begin position="1142"/>
        <end position="1162"/>
    </location>
</feature>
<feature type="transmembrane region" description="Helical" evidence="6">
    <location>
        <begin position="528"/>
        <end position="547"/>
    </location>
</feature>
<comment type="caution">
    <text evidence="8">The sequence shown here is derived from an EMBL/GenBank/DDBJ whole genome shotgun (WGS) entry which is preliminary data.</text>
</comment>
<dbReference type="GO" id="GO:0001518">
    <property type="term" value="C:voltage-gated sodium channel complex"/>
    <property type="evidence" value="ECO:0007669"/>
    <property type="project" value="TreeGrafter"/>
</dbReference>
<dbReference type="OrthoDB" id="193091at2759"/>
<dbReference type="EMBL" id="CAJJDN010000020">
    <property type="protein sequence ID" value="CAD8065454.1"/>
    <property type="molecule type" value="Genomic_DNA"/>
</dbReference>
<name>A0A8S1LS42_9CILI</name>
<feature type="transmembrane region" description="Helical" evidence="6">
    <location>
        <begin position="485"/>
        <end position="508"/>
    </location>
</feature>
<accession>A0A8S1LS42</accession>
<feature type="transmembrane region" description="Helical" evidence="6">
    <location>
        <begin position="1057"/>
        <end position="1086"/>
    </location>
</feature>
<dbReference type="Proteomes" id="UP000692954">
    <property type="component" value="Unassembled WGS sequence"/>
</dbReference>
<feature type="transmembrane region" description="Helical" evidence="6">
    <location>
        <begin position="197"/>
        <end position="226"/>
    </location>
</feature>
<feature type="region of interest" description="Disordered" evidence="5">
    <location>
        <begin position="371"/>
        <end position="393"/>
    </location>
</feature>
<feature type="transmembrane region" description="Helical" evidence="6">
    <location>
        <begin position="1174"/>
        <end position="1194"/>
    </location>
</feature>
<feature type="region of interest" description="Disordered" evidence="5">
    <location>
        <begin position="445"/>
        <end position="468"/>
    </location>
</feature>
<proteinExistence type="predicted"/>
<feature type="transmembrane region" description="Helical" evidence="6">
    <location>
        <begin position="120"/>
        <end position="143"/>
    </location>
</feature>
<feature type="transmembrane region" description="Helical" evidence="6">
    <location>
        <begin position="692"/>
        <end position="715"/>
    </location>
</feature>
<dbReference type="FunFam" id="1.10.287.70:FF:000117">
    <property type="entry name" value="Voltage-gated Ca2+ channel, alpha subunit"/>
    <property type="match status" value="1"/>
</dbReference>
<evidence type="ECO:0000256" key="6">
    <source>
        <dbReference type="SAM" id="Phobius"/>
    </source>
</evidence>
<evidence type="ECO:0000256" key="5">
    <source>
        <dbReference type="SAM" id="MobiDB-lite"/>
    </source>
</evidence>
<dbReference type="GO" id="GO:0005248">
    <property type="term" value="F:voltage-gated sodium channel activity"/>
    <property type="evidence" value="ECO:0007669"/>
    <property type="project" value="TreeGrafter"/>
</dbReference>
<evidence type="ECO:0000313" key="8">
    <source>
        <dbReference type="EMBL" id="CAD8065454.1"/>
    </source>
</evidence>
<dbReference type="InterPro" id="IPR043203">
    <property type="entry name" value="VGCC_Ca_Na"/>
</dbReference>
<feature type="transmembrane region" description="Helical" evidence="6">
    <location>
        <begin position="80"/>
        <end position="100"/>
    </location>
</feature>
<feature type="transmembrane region" description="Helical" evidence="6">
    <location>
        <begin position="833"/>
        <end position="851"/>
    </location>
</feature>
<protein>
    <recommendedName>
        <fullName evidence="7">EF-hand domain-containing protein</fullName>
    </recommendedName>
</protein>
<dbReference type="FunFam" id="1.20.120.350:FF:000128">
    <property type="entry name" value="Uncharacterized protein"/>
    <property type="match status" value="1"/>
</dbReference>
<gene>
    <name evidence="8" type="ORF">PSON_ATCC_30995.1.T0200215</name>
</gene>
<feature type="compositionally biased region" description="Polar residues" evidence="5">
    <location>
        <begin position="451"/>
        <end position="462"/>
    </location>
</feature>
<dbReference type="FunFam" id="1.20.120.350:FF:000095">
    <property type="entry name" value="Voltage-gated Ca2+ channel, alpha subunit"/>
    <property type="match status" value="1"/>
</dbReference>
<dbReference type="PANTHER" id="PTHR10037">
    <property type="entry name" value="VOLTAGE-GATED CATION CHANNEL CALCIUM AND SODIUM"/>
    <property type="match status" value="1"/>
</dbReference>
<keyword evidence="3 6" id="KW-1133">Transmembrane helix</keyword>
<comment type="subcellular location">
    <subcellularLocation>
        <location evidence="1">Membrane</location>
        <topology evidence="1">Multi-pass membrane protein</topology>
    </subcellularLocation>
</comment>
<reference evidence="8" key="1">
    <citation type="submission" date="2021-01" db="EMBL/GenBank/DDBJ databases">
        <authorList>
            <consortium name="Genoscope - CEA"/>
            <person name="William W."/>
        </authorList>
    </citation>
    <scope>NUCLEOTIDE SEQUENCE</scope>
</reference>
<dbReference type="FunFam" id="1.10.287.70:FF:000300">
    <property type="entry name" value="Voltage-gated Ca2+ channel, alpha subunit"/>
    <property type="match status" value="1"/>
</dbReference>
<feature type="transmembrane region" description="Helical" evidence="6">
    <location>
        <begin position="654"/>
        <end position="672"/>
    </location>
</feature>
<evidence type="ECO:0000313" key="9">
    <source>
        <dbReference type="Proteomes" id="UP000692954"/>
    </source>
</evidence>
<organism evidence="8 9">
    <name type="scientific">Paramecium sonneborni</name>
    <dbReference type="NCBI Taxonomy" id="65129"/>
    <lineage>
        <taxon>Eukaryota</taxon>
        <taxon>Sar</taxon>
        <taxon>Alveolata</taxon>
        <taxon>Ciliophora</taxon>
        <taxon>Intramacronucleata</taxon>
        <taxon>Oligohymenophorea</taxon>
        <taxon>Peniculida</taxon>
        <taxon>Parameciidae</taxon>
        <taxon>Paramecium</taxon>
    </lineage>
</organism>
<feature type="domain" description="EF-hand" evidence="7">
    <location>
        <begin position="1404"/>
        <end position="1439"/>
    </location>
</feature>
<feature type="transmembrane region" description="Helical" evidence="6">
    <location>
        <begin position="331"/>
        <end position="354"/>
    </location>
</feature>
<dbReference type="PANTHER" id="PTHR10037:SF62">
    <property type="entry name" value="SODIUM CHANNEL PROTEIN 60E"/>
    <property type="match status" value="1"/>
</dbReference>
<feature type="transmembrane region" description="Helical" evidence="6">
    <location>
        <begin position="895"/>
        <end position="915"/>
    </location>
</feature>
<keyword evidence="9" id="KW-1185">Reference proteome</keyword>
<dbReference type="FunFam" id="1.20.120.350:FF:000068">
    <property type="entry name" value="Sodium channel protein"/>
    <property type="match status" value="2"/>
</dbReference>
<feature type="transmembrane region" description="Helical" evidence="6">
    <location>
        <begin position="155"/>
        <end position="176"/>
    </location>
</feature>
<dbReference type="GO" id="GO:0005509">
    <property type="term" value="F:calcium ion binding"/>
    <property type="evidence" value="ECO:0007669"/>
    <property type="project" value="InterPro"/>
</dbReference>
<evidence type="ECO:0000256" key="4">
    <source>
        <dbReference type="ARBA" id="ARBA00023136"/>
    </source>
</evidence>
<feature type="transmembrane region" description="Helical" evidence="6">
    <location>
        <begin position="1364"/>
        <end position="1387"/>
    </location>
</feature>
<feature type="transmembrane region" description="Helical" evidence="6">
    <location>
        <begin position="613"/>
        <end position="642"/>
    </location>
</feature>
<feature type="transmembrane region" description="Helical" evidence="6">
    <location>
        <begin position="559"/>
        <end position="577"/>
    </location>
</feature>
<feature type="transmembrane region" description="Helical" evidence="6">
    <location>
        <begin position="961"/>
        <end position="980"/>
    </location>
</feature>
<evidence type="ECO:0000256" key="2">
    <source>
        <dbReference type="ARBA" id="ARBA00022692"/>
    </source>
</evidence>
<dbReference type="InterPro" id="IPR005821">
    <property type="entry name" value="Ion_trans_dom"/>
</dbReference>
<keyword evidence="4 6" id="KW-0472">Membrane</keyword>
<evidence type="ECO:0000256" key="1">
    <source>
        <dbReference type="ARBA" id="ARBA00004141"/>
    </source>
</evidence>